<keyword evidence="2" id="KW-1185">Reference proteome</keyword>
<evidence type="ECO:0000313" key="2">
    <source>
        <dbReference type="Proteomes" id="UP000551353"/>
    </source>
</evidence>
<dbReference type="EMBL" id="JACIFX010000001">
    <property type="protein sequence ID" value="MBB4226682.1"/>
    <property type="molecule type" value="Genomic_DNA"/>
</dbReference>
<reference evidence="1 2" key="1">
    <citation type="submission" date="2020-08" db="EMBL/GenBank/DDBJ databases">
        <title>Genomic Encyclopedia of Type Strains, Phase IV (KMG-V): Genome sequencing to study the core and pangenomes of soil and plant-associated prokaryotes.</title>
        <authorList>
            <person name="Whitman W."/>
        </authorList>
    </citation>
    <scope>NUCLEOTIDE SEQUENCE [LARGE SCALE GENOMIC DNA]</scope>
    <source>
        <strain evidence="1 2">SEMIA 4087</strain>
    </source>
</reference>
<organism evidence="1 2">
    <name type="scientific">Rhizobium mongolense</name>
    <dbReference type="NCBI Taxonomy" id="57676"/>
    <lineage>
        <taxon>Bacteria</taxon>
        <taxon>Pseudomonadati</taxon>
        <taxon>Pseudomonadota</taxon>
        <taxon>Alphaproteobacteria</taxon>
        <taxon>Hyphomicrobiales</taxon>
        <taxon>Rhizobiaceae</taxon>
        <taxon>Rhizobium/Agrobacterium group</taxon>
        <taxon>Rhizobium</taxon>
    </lineage>
</organism>
<name>A0ABR6IFN3_9HYPH</name>
<gene>
    <name evidence="1" type="ORF">GGD56_000502</name>
</gene>
<evidence type="ECO:0000313" key="1">
    <source>
        <dbReference type="EMBL" id="MBB4226682.1"/>
    </source>
</evidence>
<accession>A0ABR6IFN3</accession>
<dbReference type="Proteomes" id="UP000551353">
    <property type="component" value="Unassembled WGS sequence"/>
</dbReference>
<proteinExistence type="predicted"/>
<comment type="caution">
    <text evidence="1">The sequence shown here is derived from an EMBL/GenBank/DDBJ whole genome shotgun (WGS) entry which is preliminary data.</text>
</comment>
<protein>
    <submittedName>
        <fullName evidence="1">Uncharacterized protein</fullName>
    </submittedName>
</protein>
<sequence>MIIDPDRRGGWPPKLKPADLKGRSALLADPEINLEDMARRLDISPATFANIPAASSSMGLADYADSKGLGTRCASAAVRRPLLSAGRVRTVVAQTPALPAR</sequence>